<dbReference type="Pfam" id="PF00478">
    <property type="entry name" value="IMPDH"/>
    <property type="match status" value="1"/>
</dbReference>
<keyword evidence="7" id="KW-0658">Purine biosynthesis</keyword>
<feature type="domain" description="CBS" evidence="13">
    <location>
        <begin position="153"/>
        <end position="209"/>
    </location>
</feature>
<dbReference type="GO" id="GO:0046872">
    <property type="term" value="F:metal ion binding"/>
    <property type="evidence" value="ECO:0007669"/>
    <property type="project" value="UniProtKB-KW"/>
</dbReference>
<dbReference type="PANTHER" id="PTHR11911:SF111">
    <property type="entry name" value="INOSINE-5'-MONOPHOSPHATE DEHYDROGENASE"/>
    <property type="match status" value="1"/>
</dbReference>
<keyword evidence="6" id="KW-0332">GMP biosynthesis</keyword>
<dbReference type="PROSITE" id="PS00487">
    <property type="entry name" value="IMP_DH_GMP_RED"/>
    <property type="match status" value="1"/>
</dbReference>
<dbReference type="SUPFAM" id="SSF54631">
    <property type="entry name" value="CBS-domain pair"/>
    <property type="match status" value="1"/>
</dbReference>
<dbReference type="InterPro" id="IPR000644">
    <property type="entry name" value="CBS_dom"/>
</dbReference>
<dbReference type="PANTHER" id="PTHR11911">
    <property type="entry name" value="INOSINE-5-MONOPHOSPHATE DEHYDROGENASE RELATED"/>
    <property type="match status" value="1"/>
</dbReference>
<evidence type="ECO:0000256" key="11">
    <source>
        <dbReference type="ARBA" id="ARBA00023122"/>
    </source>
</evidence>
<evidence type="ECO:0000313" key="14">
    <source>
        <dbReference type="EMBL" id="SVA24496.1"/>
    </source>
</evidence>
<dbReference type="InterPro" id="IPR015875">
    <property type="entry name" value="IMP_DH/GMP_Rdtase_CS"/>
</dbReference>
<organism evidence="14">
    <name type="scientific">marine metagenome</name>
    <dbReference type="NCBI Taxonomy" id="408172"/>
    <lineage>
        <taxon>unclassified sequences</taxon>
        <taxon>metagenomes</taxon>
        <taxon>ecological metagenomes</taxon>
    </lineage>
</organism>
<evidence type="ECO:0000259" key="13">
    <source>
        <dbReference type="PROSITE" id="PS51371"/>
    </source>
</evidence>
<dbReference type="SMART" id="SM00116">
    <property type="entry name" value="CBS"/>
    <property type="match status" value="2"/>
</dbReference>
<evidence type="ECO:0000256" key="2">
    <source>
        <dbReference type="ARBA" id="ARBA00005502"/>
    </source>
</evidence>
<protein>
    <recommendedName>
        <fullName evidence="13">CBS domain-containing protein</fullName>
    </recommendedName>
</protein>
<dbReference type="InterPro" id="IPR005990">
    <property type="entry name" value="IMP_DH"/>
</dbReference>
<evidence type="ECO:0000256" key="7">
    <source>
        <dbReference type="ARBA" id="ARBA00022755"/>
    </source>
</evidence>
<comment type="similarity">
    <text evidence="2">Belongs to the IMPDH/GMPR family.</text>
</comment>
<dbReference type="Gene3D" id="3.20.20.70">
    <property type="entry name" value="Aldolase class I"/>
    <property type="match status" value="1"/>
</dbReference>
<evidence type="ECO:0000256" key="4">
    <source>
        <dbReference type="ARBA" id="ARBA00022723"/>
    </source>
</evidence>
<dbReference type="CDD" id="cd04601">
    <property type="entry name" value="CBS_pair_IMPDH"/>
    <property type="match status" value="1"/>
</dbReference>
<dbReference type="HAMAP" id="MF_01964">
    <property type="entry name" value="IMPDH"/>
    <property type="match status" value="1"/>
</dbReference>
<evidence type="ECO:0000256" key="8">
    <source>
        <dbReference type="ARBA" id="ARBA00022958"/>
    </source>
</evidence>
<keyword evidence="5" id="KW-0677">Repeat</keyword>
<dbReference type="PIRSF" id="PIRSF000130">
    <property type="entry name" value="IMPDH"/>
    <property type="match status" value="1"/>
</dbReference>
<evidence type="ECO:0000256" key="6">
    <source>
        <dbReference type="ARBA" id="ARBA00022749"/>
    </source>
</evidence>
<dbReference type="EMBL" id="UINC01005940">
    <property type="protein sequence ID" value="SVA24496.1"/>
    <property type="molecule type" value="Genomic_DNA"/>
</dbReference>
<name>A0A381U8F1_9ZZZZ</name>
<dbReference type="AlphaFoldDB" id="A0A381U8F1"/>
<dbReference type="GO" id="GO:0006183">
    <property type="term" value="P:GTP biosynthetic process"/>
    <property type="evidence" value="ECO:0007669"/>
    <property type="project" value="TreeGrafter"/>
</dbReference>
<feature type="domain" description="CBS" evidence="13">
    <location>
        <begin position="92"/>
        <end position="148"/>
    </location>
</feature>
<dbReference type="InterPro" id="IPR013785">
    <property type="entry name" value="Aldolase_TIM"/>
</dbReference>
<evidence type="ECO:0000256" key="3">
    <source>
        <dbReference type="ARBA" id="ARBA00011881"/>
    </source>
</evidence>
<comment type="cofactor">
    <cofactor evidence="1">
        <name>K(+)</name>
        <dbReference type="ChEBI" id="CHEBI:29103"/>
    </cofactor>
</comment>
<keyword evidence="8" id="KW-0630">Potassium</keyword>
<comment type="subunit">
    <text evidence="3">Homotetramer.</text>
</comment>
<evidence type="ECO:0000256" key="12">
    <source>
        <dbReference type="ARBA" id="ARBA00048028"/>
    </source>
</evidence>
<evidence type="ECO:0000256" key="10">
    <source>
        <dbReference type="ARBA" id="ARBA00023027"/>
    </source>
</evidence>
<dbReference type="NCBIfam" id="TIGR01302">
    <property type="entry name" value="IMP_dehydrog"/>
    <property type="match status" value="1"/>
</dbReference>
<keyword evidence="11" id="KW-0129">CBS domain</keyword>
<gene>
    <name evidence="14" type="ORF">METZ01_LOCUS77350</name>
</gene>
<proteinExistence type="inferred from homology"/>
<dbReference type="SMART" id="SM01240">
    <property type="entry name" value="IMPDH"/>
    <property type="match status" value="1"/>
</dbReference>
<dbReference type="SUPFAM" id="SSF51412">
    <property type="entry name" value="Inosine monophosphate dehydrogenase (IMPDH)"/>
    <property type="match status" value="1"/>
</dbReference>
<evidence type="ECO:0000256" key="9">
    <source>
        <dbReference type="ARBA" id="ARBA00023002"/>
    </source>
</evidence>
<dbReference type="FunFam" id="3.20.20.70:FF:000003">
    <property type="entry name" value="GMP reductase"/>
    <property type="match status" value="1"/>
</dbReference>
<dbReference type="Pfam" id="PF00571">
    <property type="entry name" value="CBS"/>
    <property type="match status" value="2"/>
</dbReference>
<dbReference type="PROSITE" id="PS51371">
    <property type="entry name" value="CBS"/>
    <property type="match status" value="2"/>
</dbReference>
<keyword evidence="9" id="KW-0560">Oxidoreductase</keyword>
<dbReference type="GO" id="GO:0006177">
    <property type="term" value="P:GMP biosynthetic process"/>
    <property type="evidence" value="ECO:0007669"/>
    <property type="project" value="UniProtKB-KW"/>
</dbReference>
<reference evidence="14" key="1">
    <citation type="submission" date="2018-05" db="EMBL/GenBank/DDBJ databases">
        <authorList>
            <person name="Lanie J.A."/>
            <person name="Ng W.-L."/>
            <person name="Kazmierczak K.M."/>
            <person name="Andrzejewski T.M."/>
            <person name="Davidsen T.M."/>
            <person name="Wayne K.J."/>
            <person name="Tettelin H."/>
            <person name="Glass J.I."/>
            <person name="Rusch D."/>
            <person name="Podicherti R."/>
            <person name="Tsui H.-C.T."/>
            <person name="Winkler M.E."/>
        </authorList>
    </citation>
    <scope>NUCLEOTIDE SEQUENCE</scope>
</reference>
<accession>A0A381U8F1</accession>
<keyword evidence="10" id="KW-0520">NAD</keyword>
<evidence type="ECO:0000256" key="5">
    <source>
        <dbReference type="ARBA" id="ARBA00022737"/>
    </source>
</evidence>
<sequence length="478" mass="50953">MSIREGLTFDDVLLVPKFSDIVSRSQTDLTTQLSRNISINIPMISANMDTVTESTMAVTIAREGGIGIIHRFLTIQEEVDEIHKVKRAGSVIIENPYLINPEQTIQDAFKIMNEKQVSGLLVTDSSSKLIGILTERDVLFEPVDCSKLVKDLMTKDVVSAKPGIDFQQAKEILKNNRIEKLPLTDENNQIKGLITSQDISNLEKYPNASKDEKGRPLVGAAVGVKGDFMQRTEALLDAGVDVIVVDIAHGHSENAINTVKNIKKAFPNCELIAGNVATAHGTEDLIKAGVDAVKVGVGSGSICITRVITGSGVPQLTAVLDCAKIGNEHNIPIISDGGTRTSGDATKALAAGAHSVMIGGILGGTDESPGSTISKNGKRFKIYRGMASLGASLGRKSKDSGNAGLTDDLNDYVAEGVEGMVPYRGSVTDIITQITGGIRSGLSYCGAHNIQQMQKNAEFIKISRAGFAESQPHDVDVM</sequence>
<dbReference type="InterPro" id="IPR046342">
    <property type="entry name" value="CBS_dom_sf"/>
</dbReference>
<comment type="catalytic activity">
    <reaction evidence="12">
        <text>IMP + NAD(+) + H2O = XMP + NADH + H(+)</text>
        <dbReference type="Rhea" id="RHEA:11708"/>
        <dbReference type="ChEBI" id="CHEBI:15377"/>
        <dbReference type="ChEBI" id="CHEBI:15378"/>
        <dbReference type="ChEBI" id="CHEBI:57464"/>
        <dbReference type="ChEBI" id="CHEBI:57540"/>
        <dbReference type="ChEBI" id="CHEBI:57945"/>
        <dbReference type="ChEBI" id="CHEBI:58053"/>
        <dbReference type="EC" id="1.1.1.205"/>
    </reaction>
</comment>
<dbReference type="CDD" id="cd00381">
    <property type="entry name" value="IMPDH"/>
    <property type="match status" value="1"/>
</dbReference>
<evidence type="ECO:0000256" key="1">
    <source>
        <dbReference type="ARBA" id="ARBA00001958"/>
    </source>
</evidence>
<keyword evidence="4" id="KW-0479">Metal-binding</keyword>
<dbReference type="InterPro" id="IPR001093">
    <property type="entry name" value="IMP_DH_GMPRt"/>
</dbReference>
<dbReference type="GO" id="GO:0003938">
    <property type="term" value="F:IMP dehydrogenase activity"/>
    <property type="evidence" value="ECO:0007669"/>
    <property type="project" value="UniProtKB-EC"/>
</dbReference>